<evidence type="ECO:0000313" key="3">
    <source>
        <dbReference type="Proteomes" id="UP000320244"/>
    </source>
</evidence>
<dbReference type="GO" id="GO:0005737">
    <property type="term" value="C:cytoplasm"/>
    <property type="evidence" value="ECO:0007669"/>
    <property type="project" value="TreeGrafter"/>
</dbReference>
<evidence type="ECO:0000313" key="2">
    <source>
        <dbReference type="EMBL" id="TWP32567.1"/>
    </source>
</evidence>
<proteinExistence type="predicted"/>
<dbReference type="EMBL" id="VCQV01000068">
    <property type="protein sequence ID" value="TWP32567.1"/>
    <property type="molecule type" value="Genomic_DNA"/>
</dbReference>
<reference evidence="2 3" key="2">
    <citation type="submission" date="2019-08" db="EMBL/GenBank/DDBJ databases">
        <title>Jejuicoccus antrihumi gen. nov., sp. nov., a new member of the family Dermacoccaceae isolated from a cave.</title>
        <authorList>
            <person name="Schumann P."/>
            <person name="Kim I.S."/>
        </authorList>
    </citation>
    <scope>NUCLEOTIDE SEQUENCE [LARGE SCALE GENOMIC DNA]</scope>
    <source>
        <strain evidence="2 3">C5-26</strain>
    </source>
</reference>
<dbReference type="Proteomes" id="UP000320244">
    <property type="component" value="Unassembled WGS sequence"/>
</dbReference>
<dbReference type="AlphaFoldDB" id="A0A563DQQ3"/>
<dbReference type="Gene3D" id="3.50.50.60">
    <property type="entry name" value="FAD/NAD(P)-binding domain"/>
    <property type="match status" value="1"/>
</dbReference>
<dbReference type="OrthoDB" id="9805852at2"/>
<dbReference type="Pfam" id="PF01266">
    <property type="entry name" value="DAO"/>
    <property type="match status" value="1"/>
</dbReference>
<evidence type="ECO:0000259" key="1">
    <source>
        <dbReference type="Pfam" id="PF01266"/>
    </source>
</evidence>
<dbReference type="InterPro" id="IPR006076">
    <property type="entry name" value="FAD-dep_OxRdtase"/>
</dbReference>
<gene>
    <name evidence="2" type="ORF">FGL98_23950</name>
</gene>
<accession>A0A563DQQ3</accession>
<name>A0A563DQQ3_9MICO</name>
<reference evidence="2 3" key="1">
    <citation type="submission" date="2019-05" db="EMBL/GenBank/DDBJ databases">
        <authorList>
            <person name="Lee S.D."/>
        </authorList>
    </citation>
    <scope>NUCLEOTIDE SEQUENCE [LARGE SCALE GENOMIC DNA]</scope>
    <source>
        <strain evidence="2 3">C5-26</strain>
    </source>
</reference>
<feature type="domain" description="FAD dependent oxidoreductase" evidence="1">
    <location>
        <begin position="25"/>
        <end position="387"/>
    </location>
</feature>
<dbReference type="Gene3D" id="3.30.9.10">
    <property type="entry name" value="D-Amino Acid Oxidase, subunit A, domain 2"/>
    <property type="match status" value="1"/>
</dbReference>
<dbReference type="PANTHER" id="PTHR13847:SF285">
    <property type="entry name" value="FAD DEPENDENT OXIDOREDUCTASE DOMAIN-CONTAINING PROTEIN"/>
    <property type="match status" value="1"/>
</dbReference>
<dbReference type="InterPro" id="IPR036188">
    <property type="entry name" value="FAD/NAD-bd_sf"/>
</dbReference>
<organism evidence="2 3">
    <name type="scientific">Leekyejoonella antrihumi</name>
    <dbReference type="NCBI Taxonomy" id="1660198"/>
    <lineage>
        <taxon>Bacteria</taxon>
        <taxon>Bacillati</taxon>
        <taxon>Actinomycetota</taxon>
        <taxon>Actinomycetes</taxon>
        <taxon>Micrococcales</taxon>
        <taxon>Dermacoccaceae</taxon>
        <taxon>Leekyejoonella</taxon>
    </lineage>
</organism>
<comment type="caution">
    <text evidence="2">The sequence shown here is derived from an EMBL/GenBank/DDBJ whole genome shotgun (WGS) entry which is preliminary data.</text>
</comment>
<dbReference type="SUPFAM" id="SSF51905">
    <property type="entry name" value="FAD/NAD(P)-binding domain"/>
    <property type="match status" value="1"/>
</dbReference>
<protein>
    <submittedName>
        <fullName evidence="2">FAD-dependent oxidoreductase</fullName>
    </submittedName>
</protein>
<keyword evidence="3" id="KW-1185">Reference proteome</keyword>
<dbReference type="PANTHER" id="PTHR13847">
    <property type="entry name" value="SARCOSINE DEHYDROGENASE-RELATED"/>
    <property type="match status" value="1"/>
</dbReference>
<sequence>MSFWHEDAELNWAPQRPLEGDLEVDIAIVGGGYTGLWTAYYLAKADPTLRIAVLEKNFVGFGASGRNGGWCSAIFPATLRKVAATSSRSEAIRMQQAMFDTVEEIRHVVDAEKIDCDFQRGGYVSVARNNAQWARSRQEVENWREWGFGEEHMRLLNADEATKRLAASHVHGGTFTPHCAAVQPAKLVHGLANAVRALGVKIFESTEVRELRSRSLSTAHGTVRADVVVRATEGYTAQIRTAHRAIVPMYSLMIATAPLPERIWQEIGLRDRETFSDKRHLRIYGQRTREGRLAFGGRGAPYHFGSRVKPDFDDDKRVHAMLRSILLDLFPMIKGVPFTHAWGGNLGIPRDWYPSVSYDPRSGMAHAGGYIGDGVATTNLAGRTLAAEIVNLDTDIRTLPWVNRTSPQWEPEPLRWVGVNAGTAAFNIADRSEARFGKPSRLASGLWRALGH</sequence>